<name>A0ABV6QNL7_9ACTN</name>
<comment type="caution">
    <text evidence="1">The sequence shown here is derived from an EMBL/GenBank/DDBJ whole genome shotgun (WGS) entry which is preliminary data.</text>
</comment>
<evidence type="ECO:0000313" key="1">
    <source>
        <dbReference type="EMBL" id="MFC0626125.1"/>
    </source>
</evidence>
<dbReference type="Pfam" id="PF03837">
    <property type="entry name" value="RecT"/>
    <property type="match status" value="1"/>
</dbReference>
<dbReference type="InterPro" id="IPR004590">
    <property type="entry name" value="ssDNA_annealing_RecT"/>
</dbReference>
<accession>A0ABV6QNL7</accession>
<dbReference type="Proteomes" id="UP001589890">
    <property type="component" value="Unassembled WGS sequence"/>
</dbReference>
<dbReference type="EMBL" id="JBHLTC010000022">
    <property type="protein sequence ID" value="MFC0626125.1"/>
    <property type="molecule type" value="Genomic_DNA"/>
</dbReference>
<keyword evidence="2" id="KW-1185">Reference proteome</keyword>
<evidence type="ECO:0000313" key="2">
    <source>
        <dbReference type="Proteomes" id="UP001589890"/>
    </source>
</evidence>
<gene>
    <name evidence="1" type="ORF">ACFFGN_18755</name>
</gene>
<dbReference type="NCBIfam" id="TIGR00616">
    <property type="entry name" value="rect"/>
    <property type="match status" value="1"/>
</dbReference>
<dbReference type="InterPro" id="IPR018330">
    <property type="entry name" value="RecT_fam"/>
</dbReference>
<reference evidence="1 2" key="1">
    <citation type="submission" date="2024-09" db="EMBL/GenBank/DDBJ databases">
        <authorList>
            <person name="Sun Q."/>
            <person name="Mori K."/>
        </authorList>
    </citation>
    <scope>NUCLEOTIDE SEQUENCE [LARGE SCALE GENOMIC DNA]</scope>
    <source>
        <strain evidence="1 2">CGMCC 1.15906</strain>
    </source>
</reference>
<protein>
    <submittedName>
        <fullName evidence="1">Recombinase RecT</fullName>
    </submittedName>
</protein>
<proteinExistence type="predicted"/>
<sequence>MTETVSNAVATRDNSPGAMVQRYSKDFADVLPSHVKAETWVRLAVGALRRDPKVAEAAANNTGAFMSALLTAARLGLEPGTEQFYLVPQSPRKGAPKEILGITGYQGLVELMYRAGAVASVIVEAVREHDNFIYAPGRDERPIHEIDWDAEDRGKLKLVYAYAIMKGGATSKVVVLNRSKINEIKAKSASARSDYSPWNTNEEAMWLKSAARQLSKWVPTSAEYIREQLRAVRDVAAERPSVAAATAVHQTEAGPTDTGTGEVFQAEFVDEEAQASDAAWLAGEPA</sequence>
<dbReference type="RefSeq" id="WP_380049258.1">
    <property type="nucleotide sequence ID" value="NZ_JBHLTC010000022.1"/>
</dbReference>
<organism evidence="1 2">
    <name type="scientific">Kribbella deserti</name>
    <dbReference type="NCBI Taxonomy" id="1926257"/>
    <lineage>
        <taxon>Bacteria</taxon>
        <taxon>Bacillati</taxon>
        <taxon>Actinomycetota</taxon>
        <taxon>Actinomycetes</taxon>
        <taxon>Propionibacteriales</taxon>
        <taxon>Kribbellaceae</taxon>
        <taxon>Kribbella</taxon>
    </lineage>
</organism>